<dbReference type="InterPro" id="IPR001881">
    <property type="entry name" value="EGF-like_Ca-bd_dom"/>
</dbReference>
<keyword evidence="12" id="KW-1185">Reference proteome</keyword>
<reference evidence="11" key="2">
    <citation type="submission" date="2025-09" db="UniProtKB">
        <authorList>
            <consortium name="Ensembl"/>
        </authorList>
    </citation>
    <scope>IDENTIFICATION</scope>
</reference>
<evidence type="ECO:0000256" key="7">
    <source>
        <dbReference type="ARBA" id="ARBA00023180"/>
    </source>
</evidence>
<sequence length="333" mass="35362">MQLRIALASLAAAAQHRLLFSWLSTQTPRSLSELLQLSQVSPTPFCPPGFSGTHCETDINDCDPDPCHYGTCQDGIATYNCLCQPGYTGRLCDTNINECQSQPCKNGGTCQDRNNAYICSCLRGTTGKEGKCESNPCHNGGTCKDGINGFTCLCPEGWSGTNCDINNNECESNPCVNGGTCKDMTSSYICTCQEGFSGKNLDFTHSFAPLKVMCVKSPCQNGATCQNTNGSYRCMCKPGFTGDSCETDIDDCQPSKNPDGPGKQTPGSGSLPQWGLLSLPPPQIPATMGAPVLTVSTAFPATAWQASRALNARKTWTNVPATPARTGPTARTV</sequence>
<dbReference type="InterPro" id="IPR000742">
    <property type="entry name" value="EGF"/>
</dbReference>
<evidence type="ECO:0000256" key="2">
    <source>
        <dbReference type="ARBA" id="ARBA00022536"/>
    </source>
</evidence>
<dbReference type="InterPro" id="IPR000152">
    <property type="entry name" value="EGF-type_Asp/Asn_hydroxyl_site"/>
</dbReference>
<evidence type="ECO:0000313" key="11">
    <source>
        <dbReference type="Ensembl" id="ENSLLTP00000005106.1"/>
    </source>
</evidence>
<dbReference type="InterPro" id="IPR051022">
    <property type="entry name" value="Notch_Cell-Fate_Det"/>
</dbReference>
<name>A0A8C5RLU0_LATLA</name>
<dbReference type="Proteomes" id="UP000694406">
    <property type="component" value="Unplaced"/>
</dbReference>
<evidence type="ECO:0000313" key="12">
    <source>
        <dbReference type="Proteomes" id="UP000694406"/>
    </source>
</evidence>
<feature type="disulfide bond" evidence="8">
    <location>
        <begin position="236"/>
        <end position="245"/>
    </location>
</feature>
<feature type="domain" description="EGF-like" evidence="10">
    <location>
        <begin position="95"/>
        <end position="127"/>
    </location>
</feature>
<comment type="subcellular location">
    <subcellularLocation>
        <location evidence="1">Membrane</location>
    </subcellularLocation>
</comment>
<dbReference type="FunFam" id="2.10.25.10:FF:000143">
    <property type="entry name" value="Protein crumbs 1"/>
    <property type="match status" value="1"/>
</dbReference>
<dbReference type="AlphaFoldDB" id="A0A8C5RLU0"/>
<feature type="domain" description="EGF-like" evidence="10">
    <location>
        <begin position="166"/>
        <end position="202"/>
    </location>
</feature>
<dbReference type="PRINTS" id="PR00010">
    <property type="entry name" value="EGFBLOOD"/>
</dbReference>
<feature type="disulfide bond" evidence="8">
    <location>
        <begin position="154"/>
        <end position="163"/>
    </location>
</feature>
<dbReference type="CDD" id="cd00054">
    <property type="entry name" value="EGF_CA"/>
    <property type="match status" value="5"/>
</dbReference>
<evidence type="ECO:0000256" key="1">
    <source>
        <dbReference type="ARBA" id="ARBA00004370"/>
    </source>
</evidence>
<protein>
    <recommendedName>
        <fullName evidence="10">EGF-like domain-containing protein</fullName>
    </recommendedName>
</protein>
<dbReference type="Ensembl" id="ENSLLTT00000005310.1">
    <property type="protein sequence ID" value="ENSLLTP00000005106.1"/>
    <property type="gene ID" value="ENSLLTG00000003903.1"/>
</dbReference>
<dbReference type="PROSITE" id="PS01187">
    <property type="entry name" value="EGF_CA"/>
    <property type="match status" value="1"/>
</dbReference>
<dbReference type="InterPro" id="IPR009030">
    <property type="entry name" value="Growth_fac_rcpt_cys_sf"/>
</dbReference>
<dbReference type="PROSITE" id="PS00022">
    <property type="entry name" value="EGF_1"/>
    <property type="match status" value="3"/>
</dbReference>
<feature type="domain" description="EGF-like" evidence="10">
    <location>
        <begin position="128"/>
        <end position="164"/>
    </location>
</feature>
<keyword evidence="2 8" id="KW-0245">EGF-like domain</keyword>
<keyword evidence="5" id="KW-0472">Membrane</keyword>
<reference evidence="11" key="1">
    <citation type="submission" date="2025-08" db="UniProtKB">
        <authorList>
            <consortium name="Ensembl"/>
        </authorList>
    </citation>
    <scope>IDENTIFICATION</scope>
</reference>
<evidence type="ECO:0000256" key="6">
    <source>
        <dbReference type="ARBA" id="ARBA00023157"/>
    </source>
</evidence>
<feature type="domain" description="EGF-like" evidence="10">
    <location>
        <begin position="58"/>
        <end position="93"/>
    </location>
</feature>
<dbReference type="SUPFAM" id="SSF57184">
    <property type="entry name" value="Growth factor receptor domain"/>
    <property type="match status" value="2"/>
</dbReference>
<accession>A0A8C5RLU0</accession>
<dbReference type="GO" id="GO:0005509">
    <property type="term" value="F:calcium ion binding"/>
    <property type="evidence" value="ECO:0007669"/>
    <property type="project" value="InterPro"/>
</dbReference>
<feature type="disulfide bond" evidence="8">
    <location>
        <begin position="62"/>
        <end position="72"/>
    </location>
</feature>
<dbReference type="PROSITE" id="PS00010">
    <property type="entry name" value="ASX_HYDROXYL"/>
    <property type="match status" value="4"/>
</dbReference>
<dbReference type="PANTHER" id="PTHR24049">
    <property type="entry name" value="CRUMBS FAMILY MEMBER"/>
    <property type="match status" value="1"/>
</dbReference>
<dbReference type="InterPro" id="IPR018097">
    <property type="entry name" value="EGF_Ca-bd_CS"/>
</dbReference>
<keyword evidence="3" id="KW-0732">Signal</keyword>
<dbReference type="GO" id="GO:0071944">
    <property type="term" value="C:cell periphery"/>
    <property type="evidence" value="ECO:0007669"/>
    <property type="project" value="UniProtKB-ARBA"/>
</dbReference>
<keyword evidence="6 8" id="KW-1015">Disulfide bond</keyword>
<dbReference type="Gene3D" id="2.10.25.10">
    <property type="entry name" value="Laminin"/>
    <property type="match status" value="5"/>
</dbReference>
<evidence type="ECO:0000256" key="5">
    <source>
        <dbReference type="ARBA" id="ARBA00023136"/>
    </source>
</evidence>
<keyword evidence="7" id="KW-0325">Glycoprotein</keyword>
<dbReference type="GO" id="GO:0016020">
    <property type="term" value="C:membrane"/>
    <property type="evidence" value="ECO:0007669"/>
    <property type="project" value="UniProtKB-SubCell"/>
</dbReference>
<dbReference type="FunFam" id="2.10.25.10:FF:000004">
    <property type="entry name" value="Neurogenic locus notch 1"/>
    <property type="match status" value="2"/>
</dbReference>
<evidence type="ECO:0000256" key="4">
    <source>
        <dbReference type="ARBA" id="ARBA00022737"/>
    </source>
</evidence>
<dbReference type="SMART" id="SM00179">
    <property type="entry name" value="EGF_CA"/>
    <property type="match status" value="5"/>
</dbReference>
<feature type="domain" description="EGF-like" evidence="10">
    <location>
        <begin position="210"/>
        <end position="246"/>
    </location>
</feature>
<dbReference type="GeneTree" id="ENSGT00940000160615"/>
<dbReference type="Pfam" id="PF00008">
    <property type="entry name" value="EGF"/>
    <property type="match status" value="5"/>
</dbReference>
<dbReference type="PROSITE" id="PS01186">
    <property type="entry name" value="EGF_2"/>
    <property type="match status" value="3"/>
</dbReference>
<dbReference type="FunFam" id="2.10.25.10:FF:000185">
    <property type="entry name" value="basement membrane-specific heparan sulfate proteoglycan core protein-like"/>
    <property type="match status" value="1"/>
</dbReference>
<organism evidence="11 12">
    <name type="scientific">Laticauda laticaudata</name>
    <name type="common">Blue-ringed sea krait</name>
    <name type="synonym">Blue-lipped sea krait</name>
    <dbReference type="NCBI Taxonomy" id="8630"/>
    <lineage>
        <taxon>Eukaryota</taxon>
        <taxon>Metazoa</taxon>
        <taxon>Chordata</taxon>
        <taxon>Craniata</taxon>
        <taxon>Vertebrata</taxon>
        <taxon>Euteleostomi</taxon>
        <taxon>Lepidosauria</taxon>
        <taxon>Squamata</taxon>
        <taxon>Bifurcata</taxon>
        <taxon>Unidentata</taxon>
        <taxon>Episquamata</taxon>
        <taxon>Toxicofera</taxon>
        <taxon>Serpentes</taxon>
        <taxon>Colubroidea</taxon>
        <taxon>Elapidae</taxon>
        <taxon>Laticaudinae</taxon>
        <taxon>Laticauda</taxon>
    </lineage>
</organism>
<evidence type="ECO:0000256" key="3">
    <source>
        <dbReference type="ARBA" id="ARBA00022729"/>
    </source>
</evidence>
<keyword evidence="4" id="KW-0677">Repeat</keyword>
<evidence type="ECO:0000256" key="9">
    <source>
        <dbReference type="SAM" id="MobiDB-lite"/>
    </source>
</evidence>
<dbReference type="FunFam" id="2.10.25.10:FF:000309">
    <property type="entry name" value="Uncharacterized protein, isoform A"/>
    <property type="match status" value="1"/>
</dbReference>
<proteinExistence type="predicted"/>
<feature type="region of interest" description="Disordered" evidence="9">
    <location>
        <begin position="252"/>
        <end position="277"/>
    </location>
</feature>
<dbReference type="SMART" id="SM00181">
    <property type="entry name" value="EGF"/>
    <property type="match status" value="5"/>
</dbReference>
<evidence type="ECO:0000256" key="8">
    <source>
        <dbReference type="PROSITE-ProRule" id="PRU00076"/>
    </source>
</evidence>
<evidence type="ECO:0000259" key="10">
    <source>
        <dbReference type="PROSITE" id="PS50026"/>
    </source>
</evidence>
<dbReference type="PROSITE" id="PS50026">
    <property type="entry name" value="EGF_3"/>
    <property type="match status" value="5"/>
</dbReference>
<feature type="disulfide bond" evidence="8">
    <location>
        <begin position="83"/>
        <end position="92"/>
    </location>
</feature>
<comment type="caution">
    <text evidence="8">Lacks conserved residue(s) required for the propagation of feature annotation.</text>
</comment>